<sequence>MIKQRSNSRGGIGPRSSLDDNREFERWLRSQCKVVERDLDEKHKKMKDDPFVFLRATFFRWARSIEALCPELTDAPRVPSVGDTHIENFGTWRDAEGRLVWGVNDFDEAASIAYPFDLVRLATSARLAPKAKKKKARAMTHVGNGDAAKAILDGYKKGLKQPRPSLLDEQASWMRAYVTCTDDERHEFWDDVEKYPRAKPPSAVAATLRKKLPPDAAFDRFATRVAGVGSLGRPRFLAIADWCGGQIVREAKALVPSAWDWAHDRKGKLRFLDLAKGSYRAPDPHLMLERQNGFVIRRLAPDSRKINLGDHANMSLELDLLNVMGFDIGAIHAATAGASTTIAADLIKRDSDWLHAAAKAAAAFVEDDFKEWRRHG</sequence>
<dbReference type="RefSeq" id="WP_128955897.1">
    <property type="nucleotide sequence ID" value="NZ_RKMK01000007.1"/>
</dbReference>
<dbReference type="Proteomes" id="UP000290174">
    <property type="component" value="Unassembled WGS sequence"/>
</dbReference>
<protein>
    <submittedName>
        <fullName evidence="1">DUF2252 domain-containing protein</fullName>
    </submittedName>
</protein>
<proteinExistence type="predicted"/>
<evidence type="ECO:0000313" key="1">
    <source>
        <dbReference type="EMBL" id="RXH00270.1"/>
    </source>
</evidence>
<organism evidence="1 2">
    <name type="scientific">Bradyrhizobium zhanjiangense</name>
    <dbReference type="NCBI Taxonomy" id="1325107"/>
    <lineage>
        <taxon>Bacteria</taxon>
        <taxon>Pseudomonadati</taxon>
        <taxon>Pseudomonadota</taxon>
        <taxon>Alphaproteobacteria</taxon>
        <taxon>Hyphomicrobiales</taxon>
        <taxon>Nitrobacteraceae</taxon>
        <taxon>Bradyrhizobium</taxon>
    </lineage>
</organism>
<dbReference type="InterPro" id="IPR018721">
    <property type="entry name" value="DUF2252"/>
</dbReference>
<dbReference type="EMBL" id="RKMK01000007">
    <property type="protein sequence ID" value="RXH00270.1"/>
    <property type="molecule type" value="Genomic_DNA"/>
</dbReference>
<gene>
    <name evidence="1" type="ORF">EAS61_11510</name>
</gene>
<evidence type="ECO:0000313" key="2">
    <source>
        <dbReference type="Proteomes" id="UP000290174"/>
    </source>
</evidence>
<reference evidence="1 2" key="1">
    <citation type="submission" date="2018-11" db="EMBL/GenBank/DDBJ databases">
        <title>Bradyrhizobium sp. nov., isolated from effective nodules of peanut in China.</title>
        <authorList>
            <person name="Li Y."/>
        </authorList>
    </citation>
    <scope>NUCLEOTIDE SEQUENCE [LARGE SCALE GENOMIC DNA]</scope>
    <source>
        <strain evidence="1 2">CCBAU 51770</strain>
    </source>
</reference>
<dbReference type="AlphaFoldDB" id="A0A4Q0QT77"/>
<dbReference type="Pfam" id="PF10009">
    <property type="entry name" value="DUF2252"/>
    <property type="match status" value="1"/>
</dbReference>
<accession>A0A4Q0QT77</accession>
<dbReference type="PANTHER" id="PTHR39441:SF1">
    <property type="entry name" value="DUF2252 DOMAIN-CONTAINING PROTEIN"/>
    <property type="match status" value="1"/>
</dbReference>
<name>A0A4Q0QT77_9BRAD</name>
<comment type="caution">
    <text evidence="1">The sequence shown here is derived from an EMBL/GenBank/DDBJ whole genome shotgun (WGS) entry which is preliminary data.</text>
</comment>
<dbReference type="PANTHER" id="PTHR39441">
    <property type="entry name" value="DUF2252 DOMAIN-CONTAINING PROTEIN"/>
    <property type="match status" value="1"/>
</dbReference>